<dbReference type="Pfam" id="PF00480">
    <property type="entry name" value="ROK"/>
    <property type="match status" value="1"/>
</dbReference>
<dbReference type="GO" id="GO:0016301">
    <property type="term" value="F:kinase activity"/>
    <property type="evidence" value="ECO:0007669"/>
    <property type="project" value="UniProtKB-KW"/>
</dbReference>
<sequence>MRAQQPVYIGTDSGATTSKIGGVWEDATPVSTNLLQRSTDAHLGPVMVVQGWVEAISTYLEQNDLQWEQVRGVGVAIPGPRRSYGVLERGPNLPESFVGFDVYSAYSRALAERAGRAIALAVGNDGNMGGVAEAQRVRGSSTGSVLMLAPGSGLGCAYIDEHGLPLDGATLAGMEAAHMPAPLHLLGVRPYPCGCGRTWGCVEIYTSLAGLPLLLAEKLAVRPDHPLASLPLSLKERAFALRSLAQQGDQLATEIFDFQARALGLHVATLAMALDPQFVVIGGGLMDTESTSVAFRERYLQQVWEAAYPYLWPAQQANMRLVPATLGDLSQAIGAALVALYQARLAQR</sequence>
<evidence type="ECO:0000313" key="3">
    <source>
        <dbReference type="Proteomes" id="UP000220922"/>
    </source>
</evidence>
<name>A0A2H3LAA6_9CHLR</name>
<comment type="similarity">
    <text evidence="1">Belongs to the ROK (NagC/XylR) family.</text>
</comment>
<dbReference type="EMBL" id="LYXE01000078">
    <property type="protein sequence ID" value="PDV99291.1"/>
    <property type="molecule type" value="Genomic_DNA"/>
</dbReference>
<keyword evidence="2" id="KW-0808">Transferase</keyword>
<dbReference type="PANTHER" id="PTHR18964:SF149">
    <property type="entry name" value="BIFUNCTIONAL UDP-N-ACETYLGLUCOSAMINE 2-EPIMERASE_N-ACETYLMANNOSAMINE KINASE"/>
    <property type="match status" value="1"/>
</dbReference>
<protein>
    <submittedName>
        <fullName evidence="2">Sugar kinase</fullName>
    </submittedName>
</protein>
<proteinExistence type="inferred from homology"/>
<dbReference type="AlphaFoldDB" id="A0A2H3LAA6"/>
<keyword evidence="2" id="KW-0418">Kinase</keyword>
<dbReference type="Gene3D" id="3.30.420.40">
    <property type="match status" value="2"/>
</dbReference>
<dbReference type="RefSeq" id="WP_097652231.1">
    <property type="nucleotide sequence ID" value="NZ_LYXE01000078.1"/>
</dbReference>
<gene>
    <name evidence="2" type="ORF">A9Q02_12785</name>
</gene>
<accession>A0A2H3LAA6</accession>
<reference evidence="2 3" key="1">
    <citation type="submission" date="2016-05" db="EMBL/GenBank/DDBJ databases">
        <authorList>
            <person name="Lavstsen T."/>
            <person name="Jespersen J.S."/>
        </authorList>
    </citation>
    <scope>NUCLEOTIDE SEQUENCE [LARGE SCALE GENOMIC DNA]</scope>
    <source>
        <strain evidence="2 3">B7-9</strain>
    </source>
</reference>
<dbReference type="OrthoDB" id="9795247at2"/>
<comment type="caution">
    <text evidence="2">The sequence shown here is derived from an EMBL/GenBank/DDBJ whole genome shotgun (WGS) entry which is preliminary data.</text>
</comment>
<dbReference type="SUPFAM" id="SSF53067">
    <property type="entry name" value="Actin-like ATPase domain"/>
    <property type="match status" value="1"/>
</dbReference>
<dbReference type="InterPro" id="IPR043129">
    <property type="entry name" value="ATPase_NBD"/>
</dbReference>
<evidence type="ECO:0000256" key="1">
    <source>
        <dbReference type="ARBA" id="ARBA00006479"/>
    </source>
</evidence>
<dbReference type="Proteomes" id="UP000220922">
    <property type="component" value="Unassembled WGS sequence"/>
</dbReference>
<dbReference type="InterPro" id="IPR000600">
    <property type="entry name" value="ROK"/>
</dbReference>
<organism evidence="2 3">
    <name type="scientific">Candidatus Chloroploca asiatica</name>
    <dbReference type="NCBI Taxonomy" id="1506545"/>
    <lineage>
        <taxon>Bacteria</taxon>
        <taxon>Bacillati</taxon>
        <taxon>Chloroflexota</taxon>
        <taxon>Chloroflexia</taxon>
        <taxon>Chloroflexales</taxon>
        <taxon>Chloroflexineae</taxon>
        <taxon>Oscillochloridaceae</taxon>
        <taxon>Candidatus Chloroploca</taxon>
    </lineage>
</organism>
<evidence type="ECO:0000313" key="2">
    <source>
        <dbReference type="EMBL" id="PDV99291.1"/>
    </source>
</evidence>
<dbReference type="PANTHER" id="PTHR18964">
    <property type="entry name" value="ROK (REPRESSOR, ORF, KINASE) FAMILY"/>
    <property type="match status" value="1"/>
</dbReference>
<keyword evidence="3" id="KW-1185">Reference proteome</keyword>